<dbReference type="PATRIC" id="fig|134601.6.peg.5615"/>
<dbReference type="InterPro" id="IPR005107">
    <property type="entry name" value="CO_DH_flav_C"/>
</dbReference>
<evidence type="ECO:0000256" key="3">
    <source>
        <dbReference type="ARBA" id="ARBA00023002"/>
    </source>
</evidence>
<gene>
    <name evidence="5" type="ORF">AFA91_27180</name>
</gene>
<dbReference type="EMBL" id="CP012150">
    <property type="protein sequence ID" value="AKS34966.1"/>
    <property type="molecule type" value="Genomic_DNA"/>
</dbReference>
<dbReference type="InterPro" id="IPR002346">
    <property type="entry name" value="Mopterin_DH_FAD-bd"/>
</dbReference>
<feature type="domain" description="FAD-binding PCMH-type" evidence="4">
    <location>
        <begin position="1"/>
        <end position="177"/>
    </location>
</feature>
<keyword evidence="1" id="KW-0285">Flavoprotein</keyword>
<dbReference type="InterPro" id="IPR016166">
    <property type="entry name" value="FAD-bd_PCMH"/>
</dbReference>
<keyword evidence="2" id="KW-0274">FAD</keyword>
<organism evidence="5 6">
    <name type="scientific">Mycolicibacterium goodii</name>
    <name type="common">Mycobacterium goodii</name>
    <dbReference type="NCBI Taxonomy" id="134601"/>
    <lineage>
        <taxon>Bacteria</taxon>
        <taxon>Bacillati</taxon>
        <taxon>Actinomycetota</taxon>
        <taxon>Actinomycetes</taxon>
        <taxon>Mycobacteriales</taxon>
        <taxon>Mycobacteriaceae</taxon>
        <taxon>Mycolicibacterium</taxon>
    </lineage>
</organism>
<dbReference type="Gene3D" id="3.30.390.50">
    <property type="entry name" value="CO dehydrogenase flavoprotein, C-terminal domain"/>
    <property type="match status" value="1"/>
</dbReference>
<dbReference type="GO" id="GO:0016491">
    <property type="term" value="F:oxidoreductase activity"/>
    <property type="evidence" value="ECO:0007669"/>
    <property type="project" value="UniProtKB-KW"/>
</dbReference>
<dbReference type="OrthoDB" id="9793944at2"/>
<dbReference type="InterPro" id="IPR051312">
    <property type="entry name" value="Diverse_Substr_Oxidored"/>
</dbReference>
<dbReference type="InterPro" id="IPR036683">
    <property type="entry name" value="CO_DH_flav_C_dom_sf"/>
</dbReference>
<dbReference type="STRING" id="134601.AFA91_27180"/>
<evidence type="ECO:0000313" key="6">
    <source>
        <dbReference type="Proteomes" id="UP000062255"/>
    </source>
</evidence>
<dbReference type="SUPFAM" id="SSF56176">
    <property type="entry name" value="FAD-binding/transporter-associated domain-like"/>
    <property type="match status" value="1"/>
</dbReference>
<accession>A0A0K0XC60</accession>
<evidence type="ECO:0000259" key="4">
    <source>
        <dbReference type="PROSITE" id="PS51387"/>
    </source>
</evidence>
<name>A0A0K0XC60_MYCGD</name>
<dbReference type="SMART" id="SM01092">
    <property type="entry name" value="CO_deh_flav_C"/>
    <property type="match status" value="1"/>
</dbReference>
<proteinExistence type="predicted"/>
<dbReference type="RefSeq" id="WP_049747426.1">
    <property type="nucleotide sequence ID" value="NZ_CP012150.1"/>
</dbReference>
<dbReference type="SUPFAM" id="SSF55447">
    <property type="entry name" value="CO dehydrogenase flavoprotein C-terminal domain-like"/>
    <property type="match status" value="1"/>
</dbReference>
<reference evidence="5 6" key="1">
    <citation type="submission" date="2015-07" db="EMBL/GenBank/DDBJ databases">
        <title>Complete genome sequence of Mycobacterium goodii X7B, a facultative thermophilic biodesulfurizing bacterium.</title>
        <authorList>
            <person name="Yu B."/>
            <person name="Li F."/>
            <person name="Xu P."/>
        </authorList>
    </citation>
    <scope>NUCLEOTIDE SEQUENCE [LARGE SCALE GENOMIC DNA]</scope>
    <source>
        <strain evidence="5 6">X7B</strain>
    </source>
</reference>
<dbReference type="Gene3D" id="3.30.43.10">
    <property type="entry name" value="Uridine Diphospho-n-acetylenolpyruvylglucosamine Reductase, domain 2"/>
    <property type="match status" value="1"/>
</dbReference>
<evidence type="ECO:0000256" key="1">
    <source>
        <dbReference type="ARBA" id="ARBA00022630"/>
    </source>
</evidence>
<dbReference type="InterPro" id="IPR016167">
    <property type="entry name" value="FAD-bd_PCMH_sub1"/>
</dbReference>
<dbReference type="AlphaFoldDB" id="A0A0K0XC60"/>
<protein>
    <submittedName>
        <fullName evidence="5">Carbon monoxide dehydrogenase</fullName>
    </submittedName>
</protein>
<dbReference type="KEGG" id="mgo:AFA91_27180"/>
<dbReference type="Pfam" id="PF00941">
    <property type="entry name" value="FAD_binding_5"/>
    <property type="match status" value="1"/>
</dbReference>
<dbReference type="Gene3D" id="3.30.465.10">
    <property type="match status" value="1"/>
</dbReference>
<dbReference type="InterPro" id="IPR036318">
    <property type="entry name" value="FAD-bd_PCMH-like_sf"/>
</dbReference>
<dbReference type="Proteomes" id="UP000062255">
    <property type="component" value="Chromosome"/>
</dbReference>
<evidence type="ECO:0000256" key="2">
    <source>
        <dbReference type="ARBA" id="ARBA00022827"/>
    </source>
</evidence>
<dbReference type="PANTHER" id="PTHR42659">
    <property type="entry name" value="XANTHINE DEHYDROGENASE SUBUNIT C-RELATED"/>
    <property type="match status" value="1"/>
</dbReference>
<dbReference type="GO" id="GO:0071949">
    <property type="term" value="F:FAD binding"/>
    <property type="evidence" value="ECO:0007669"/>
    <property type="project" value="InterPro"/>
</dbReference>
<evidence type="ECO:0000313" key="5">
    <source>
        <dbReference type="EMBL" id="AKS34966.1"/>
    </source>
</evidence>
<sequence length="293" mass="31787">MKPAPFEYLRPITVAEALEQLATYPDAKVMAGGQSLMALMNLRLARPGVIIDIGRLDELRRIFDDTEDLILGALVTHRTVETDPLIAARTPLLADAARHIGHIGIRNRGTIGGSVAHADPAAEMPLSTLVLGATFHVESAARGRRQVRAEDMFVSYFTSALEPDELITWVSIPATRYGQGWGFVEYAHQHGDYGLAGAGAVIELDADGRICALRCAVLSAADRPLLFVGDDVVGERPSTRLWEALAERWAGSTDPSSDDPDYSRRLCETALTEALTEATRRVGERQERVDAGG</sequence>
<dbReference type="PANTHER" id="PTHR42659:SF2">
    <property type="entry name" value="XANTHINE DEHYDROGENASE SUBUNIT C-RELATED"/>
    <property type="match status" value="1"/>
</dbReference>
<dbReference type="PROSITE" id="PS51387">
    <property type="entry name" value="FAD_PCMH"/>
    <property type="match status" value="1"/>
</dbReference>
<dbReference type="InterPro" id="IPR016169">
    <property type="entry name" value="FAD-bd_PCMH_sub2"/>
</dbReference>
<keyword evidence="3" id="KW-0560">Oxidoreductase</keyword>